<dbReference type="AlphaFoldDB" id="A0A7W4WF32"/>
<feature type="compositionally biased region" description="Low complexity" evidence="3">
    <location>
        <begin position="8"/>
        <end position="19"/>
    </location>
</feature>
<gene>
    <name evidence="4" type="ORF">FHS09_003347</name>
</gene>
<dbReference type="PANTHER" id="PTHR48107">
    <property type="entry name" value="NADPH-DEPENDENT ALDEHYDE REDUCTASE-LIKE PROTEIN, CHLOROPLASTIC-RELATED"/>
    <property type="match status" value="1"/>
</dbReference>
<dbReference type="PROSITE" id="PS00061">
    <property type="entry name" value="ADH_SHORT"/>
    <property type="match status" value="1"/>
</dbReference>
<evidence type="ECO:0000313" key="4">
    <source>
        <dbReference type="EMBL" id="MBB3062498.1"/>
    </source>
</evidence>
<dbReference type="SUPFAM" id="SSF51735">
    <property type="entry name" value="NAD(P)-binding Rossmann-fold domains"/>
    <property type="match status" value="1"/>
</dbReference>
<dbReference type="InterPro" id="IPR020904">
    <property type="entry name" value="Sc_DH/Rdtase_CS"/>
</dbReference>
<accession>A0A7W4WF32</accession>
<dbReference type="FunFam" id="3.40.50.720:FF:000084">
    <property type="entry name" value="Short-chain dehydrogenase reductase"/>
    <property type="match status" value="1"/>
</dbReference>
<evidence type="ECO:0000256" key="1">
    <source>
        <dbReference type="ARBA" id="ARBA00006484"/>
    </source>
</evidence>
<dbReference type="EMBL" id="JACHWZ010000017">
    <property type="protein sequence ID" value="MBB3062498.1"/>
    <property type="molecule type" value="Genomic_DNA"/>
</dbReference>
<feature type="region of interest" description="Disordered" evidence="3">
    <location>
        <begin position="1"/>
        <end position="37"/>
    </location>
</feature>
<sequence>MSGDFHKQQQQRPPQSQEKQPGRESVMKPRPVFIRDNYRGSGKLQDKVALITGGDSGIGRATAVHFAREGTDVAIVYLNEDEDAKETRKLVEQEGQECLLLAGDIRDEGFCRDCVKRTTDKFGRLDILVNNAAQQHPTEDISGISAQQLQDTYATNLFNFFYFTKAALEQLPDDGVILNTTSVTAYRGSDHLIDYSSTKGAITSFTRSLAKSLAGRGIRVNGVAPGPIWTPLIPATFSASEVEDFGGDTPMGRAGQPCEVATCFVFLASEDGSYLTGQVIHPNGGGFMET</sequence>
<dbReference type="Proteomes" id="UP000535937">
    <property type="component" value="Unassembled WGS sequence"/>
</dbReference>
<comment type="similarity">
    <text evidence="1">Belongs to the short-chain dehydrogenases/reductases (SDR) family.</text>
</comment>
<dbReference type="RefSeq" id="WP_183461856.1">
    <property type="nucleotide sequence ID" value="NZ_JACHWZ010000017.1"/>
</dbReference>
<dbReference type="PRINTS" id="PR00081">
    <property type="entry name" value="GDHRDH"/>
</dbReference>
<dbReference type="PANTHER" id="PTHR48107:SF16">
    <property type="entry name" value="NADPH-DEPENDENT ALDEHYDE REDUCTASE 1, CHLOROPLASTIC"/>
    <property type="match status" value="1"/>
</dbReference>
<keyword evidence="5" id="KW-1185">Reference proteome</keyword>
<dbReference type="Pfam" id="PF13561">
    <property type="entry name" value="adh_short_C2"/>
    <property type="match status" value="1"/>
</dbReference>
<name>A0A7W4WF32_9GAMM</name>
<organism evidence="4 5">
    <name type="scientific">Microbulbifer rhizosphaerae</name>
    <dbReference type="NCBI Taxonomy" id="1562603"/>
    <lineage>
        <taxon>Bacteria</taxon>
        <taxon>Pseudomonadati</taxon>
        <taxon>Pseudomonadota</taxon>
        <taxon>Gammaproteobacteria</taxon>
        <taxon>Cellvibrionales</taxon>
        <taxon>Microbulbiferaceae</taxon>
        <taxon>Microbulbifer</taxon>
    </lineage>
</organism>
<evidence type="ECO:0000313" key="5">
    <source>
        <dbReference type="Proteomes" id="UP000535937"/>
    </source>
</evidence>
<protein>
    <submittedName>
        <fullName evidence="4">NAD(P)-dependent dehydrogenase (Short-subunit alcohol dehydrogenase family)</fullName>
    </submittedName>
</protein>
<dbReference type="PRINTS" id="PR00080">
    <property type="entry name" value="SDRFAMILY"/>
</dbReference>
<dbReference type="Gene3D" id="3.40.50.720">
    <property type="entry name" value="NAD(P)-binding Rossmann-like Domain"/>
    <property type="match status" value="1"/>
</dbReference>
<comment type="caution">
    <text evidence="4">The sequence shown here is derived from an EMBL/GenBank/DDBJ whole genome shotgun (WGS) entry which is preliminary data.</text>
</comment>
<proteinExistence type="inferred from homology"/>
<keyword evidence="2" id="KW-0560">Oxidoreductase</keyword>
<evidence type="ECO:0000256" key="2">
    <source>
        <dbReference type="ARBA" id="ARBA00023002"/>
    </source>
</evidence>
<dbReference type="NCBIfam" id="NF005214">
    <property type="entry name" value="PRK06701.1"/>
    <property type="match status" value="1"/>
</dbReference>
<dbReference type="InterPro" id="IPR036291">
    <property type="entry name" value="NAD(P)-bd_dom_sf"/>
</dbReference>
<reference evidence="4 5" key="1">
    <citation type="submission" date="2020-08" db="EMBL/GenBank/DDBJ databases">
        <title>Genomic Encyclopedia of Type Strains, Phase III (KMG-III): the genomes of soil and plant-associated and newly described type strains.</title>
        <authorList>
            <person name="Whitman W."/>
        </authorList>
    </citation>
    <scope>NUCLEOTIDE SEQUENCE [LARGE SCALE GENOMIC DNA]</scope>
    <source>
        <strain evidence="4 5">CECT 8799</strain>
    </source>
</reference>
<dbReference type="GO" id="GO:0016614">
    <property type="term" value="F:oxidoreductase activity, acting on CH-OH group of donors"/>
    <property type="evidence" value="ECO:0007669"/>
    <property type="project" value="UniProtKB-ARBA"/>
</dbReference>
<dbReference type="CDD" id="cd05355">
    <property type="entry name" value="SDR_c1"/>
    <property type="match status" value="1"/>
</dbReference>
<evidence type="ECO:0000256" key="3">
    <source>
        <dbReference type="SAM" id="MobiDB-lite"/>
    </source>
</evidence>
<dbReference type="InterPro" id="IPR002347">
    <property type="entry name" value="SDR_fam"/>
</dbReference>